<keyword evidence="1" id="KW-1133">Transmembrane helix</keyword>
<dbReference type="Proteomes" id="UP000183461">
    <property type="component" value="Unassembled WGS sequence"/>
</dbReference>
<proteinExistence type="predicted"/>
<dbReference type="EMBL" id="FPIP01000003">
    <property type="protein sequence ID" value="SFW28163.1"/>
    <property type="molecule type" value="Genomic_DNA"/>
</dbReference>
<evidence type="ECO:0000256" key="1">
    <source>
        <dbReference type="SAM" id="Phobius"/>
    </source>
</evidence>
<keyword evidence="1" id="KW-0472">Membrane</keyword>
<feature type="transmembrane region" description="Helical" evidence="1">
    <location>
        <begin position="169"/>
        <end position="193"/>
    </location>
</feature>
<keyword evidence="1" id="KW-0812">Transmembrane</keyword>
<protein>
    <submittedName>
        <fullName evidence="2">Uncharacterized protein</fullName>
    </submittedName>
</protein>
<dbReference type="RefSeq" id="WP_072299840.1">
    <property type="nucleotide sequence ID" value="NZ_FPIP01000003.1"/>
</dbReference>
<gene>
    <name evidence="2" type="ORF">SAMN02910280_1513</name>
</gene>
<organism evidence="2 3">
    <name type="scientific">Ruminococcus flavefaciens</name>
    <dbReference type="NCBI Taxonomy" id="1265"/>
    <lineage>
        <taxon>Bacteria</taxon>
        <taxon>Bacillati</taxon>
        <taxon>Bacillota</taxon>
        <taxon>Clostridia</taxon>
        <taxon>Eubacteriales</taxon>
        <taxon>Oscillospiraceae</taxon>
        <taxon>Ruminococcus</taxon>
    </lineage>
</organism>
<accession>A0A1K1MYH3</accession>
<name>A0A1K1MYH3_RUMFL</name>
<feature type="transmembrane region" description="Helical" evidence="1">
    <location>
        <begin position="29"/>
        <end position="48"/>
    </location>
</feature>
<reference evidence="2 3" key="1">
    <citation type="submission" date="2016-11" db="EMBL/GenBank/DDBJ databases">
        <authorList>
            <person name="Jaros S."/>
            <person name="Januszkiewicz K."/>
            <person name="Wedrychowicz H."/>
        </authorList>
    </citation>
    <scope>NUCLEOTIDE SEQUENCE [LARGE SCALE GENOMIC DNA]</scope>
    <source>
        <strain evidence="2 3">YL228</strain>
    </source>
</reference>
<feature type="transmembrane region" description="Helical" evidence="1">
    <location>
        <begin position="139"/>
        <end position="157"/>
    </location>
</feature>
<sequence>METYMFYNYLKWKKESKNDTFNKFLKFPLLSKIAIILMITSGLLSFIMLFFSEIISFIFIIIELALGVINFIHSEKMHIDNSPQKFQNFKNYCKELRIWLESFEFLQEEQISIMQKRINNIVAEAKAKSKSRKESAEKWLQILIIPIILAVANSIINSQTDLNDIISNIVSLLIIFLCIYSIAISFVSVFSFFDNWQISKYEKFSNDLQSVLDIEFYCNSKNHQK</sequence>
<evidence type="ECO:0000313" key="3">
    <source>
        <dbReference type="Proteomes" id="UP000183461"/>
    </source>
</evidence>
<feature type="transmembrane region" description="Helical" evidence="1">
    <location>
        <begin position="54"/>
        <end position="72"/>
    </location>
</feature>
<evidence type="ECO:0000313" key="2">
    <source>
        <dbReference type="EMBL" id="SFW28163.1"/>
    </source>
</evidence>
<dbReference type="AlphaFoldDB" id="A0A1K1MYH3"/>